<evidence type="ECO:0000313" key="1">
    <source>
        <dbReference type="EMBL" id="WEF50585.1"/>
    </source>
</evidence>
<evidence type="ECO:0000313" key="2">
    <source>
        <dbReference type="Proteomes" id="UP001213907"/>
    </source>
</evidence>
<dbReference type="Proteomes" id="UP001213907">
    <property type="component" value="Chromosome"/>
</dbReference>
<accession>A0ABY8BKS8</accession>
<protein>
    <submittedName>
        <fullName evidence="1">TIGR03809 family protein</fullName>
    </submittedName>
</protein>
<gene>
    <name evidence="1" type="ORF">AFIC_002129</name>
</gene>
<proteinExistence type="predicted"/>
<dbReference type="InterPro" id="IPR022268">
    <property type="entry name" value="CHP03809"/>
</dbReference>
<dbReference type="EMBL" id="CP113162">
    <property type="protein sequence ID" value="WEF50585.1"/>
    <property type="molecule type" value="Genomic_DNA"/>
</dbReference>
<sequence>MSEAFPKPGAAAGRGVVARWRILAQQRLDHLTELYESGRWKLYHTESDFLAMVHEARTALKVWQDLAPPDPAFDKPIEVAIAQTEEGVPGSLPKPGLLNRVQAQYDFRKS</sequence>
<dbReference type="RefSeq" id="WP_275246215.1">
    <property type="nucleotide sequence ID" value="NZ_BAABDX010000002.1"/>
</dbReference>
<organism evidence="1 2">
    <name type="scientific">Afipia carboxydohydrogena</name>
    <name type="common">Pseudomonas carboxydohydrogena</name>
    <dbReference type="NCBI Taxonomy" id="290"/>
    <lineage>
        <taxon>Bacteria</taxon>
        <taxon>Pseudomonadati</taxon>
        <taxon>Pseudomonadota</taxon>
        <taxon>Alphaproteobacteria</taxon>
        <taxon>Hyphomicrobiales</taxon>
        <taxon>Nitrobacteraceae</taxon>
        <taxon>Afipia</taxon>
    </lineage>
</organism>
<keyword evidence="2" id="KW-1185">Reference proteome</keyword>
<name>A0ABY8BKS8_AFICR</name>
<reference evidence="1 2" key="1">
    <citation type="submission" date="2022-11" db="EMBL/GenBank/DDBJ databases">
        <authorList>
            <person name="Siebert D."/>
            <person name="Busche T."/>
            <person name="Saydam E."/>
            <person name="Kalinowski J."/>
            <person name="Ruckert C."/>
            <person name="Blombach B."/>
        </authorList>
    </citation>
    <scope>NUCLEOTIDE SEQUENCE [LARGE SCALE GENOMIC DNA]</scope>
    <source>
        <strain evidence="1 2">DSM 1083</strain>
    </source>
</reference>
<dbReference type="NCBIfam" id="TIGR03809">
    <property type="entry name" value="TIGR03809 family protein"/>
    <property type="match status" value="1"/>
</dbReference>